<evidence type="ECO:0000259" key="3">
    <source>
        <dbReference type="Pfam" id="PF13676"/>
    </source>
</evidence>
<dbReference type="Gene3D" id="3.40.50.10140">
    <property type="entry name" value="Toll/interleukin-1 receptor homology (TIR) domain"/>
    <property type="match status" value="1"/>
</dbReference>
<proteinExistence type="predicted"/>
<dbReference type="SUPFAM" id="SSF52200">
    <property type="entry name" value="Toll/Interleukin receptor TIR domain"/>
    <property type="match status" value="1"/>
</dbReference>
<keyword evidence="5" id="KW-1185">Reference proteome</keyword>
<dbReference type="NCBIfam" id="NF040586">
    <property type="entry name" value="FxSxx_TPR"/>
    <property type="match status" value="1"/>
</dbReference>
<dbReference type="Pfam" id="PF13374">
    <property type="entry name" value="TPR_10"/>
    <property type="match status" value="2"/>
</dbReference>
<name>A0A919NMR7_9ACTN</name>
<dbReference type="InterPro" id="IPR027417">
    <property type="entry name" value="P-loop_NTPase"/>
</dbReference>
<keyword evidence="4" id="KW-0067">ATP-binding</keyword>
<protein>
    <submittedName>
        <fullName evidence="4">ATP-binding protein</fullName>
    </submittedName>
</protein>
<organism evidence="4 5">
    <name type="scientific">Paractinoplanes tereljensis</name>
    <dbReference type="NCBI Taxonomy" id="571912"/>
    <lineage>
        <taxon>Bacteria</taxon>
        <taxon>Bacillati</taxon>
        <taxon>Actinomycetota</taxon>
        <taxon>Actinomycetes</taxon>
        <taxon>Micromonosporales</taxon>
        <taxon>Micromonosporaceae</taxon>
        <taxon>Paractinoplanes</taxon>
    </lineage>
</organism>
<dbReference type="SUPFAM" id="SSF48452">
    <property type="entry name" value="TPR-like"/>
    <property type="match status" value="2"/>
</dbReference>
<accession>A0A919NMR7</accession>
<dbReference type="InterPro" id="IPR000157">
    <property type="entry name" value="TIR_dom"/>
</dbReference>
<reference evidence="4" key="1">
    <citation type="submission" date="2021-01" db="EMBL/GenBank/DDBJ databases">
        <title>Whole genome shotgun sequence of Actinoplanes tereljensis NBRC 105297.</title>
        <authorList>
            <person name="Komaki H."/>
            <person name="Tamura T."/>
        </authorList>
    </citation>
    <scope>NUCLEOTIDE SEQUENCE</scope>
    <source>
        <strain evidence="4">NBRC 105297</strain>
    </source>
</reference>
<dbReference type="InterPro" id="IPR053137">
    <property type="entry name" value="NLR-like"/>
</dbReference>
<sequence>MVVFALPCMQCGHVPRIFISHAGRDRAWAEWARWHLDAAGYETELDSVDWAAGTNFVEAMHRALSRQNPMLILLSSAYLEPDRFTTDEWTARLAQRRADPETKLIPLRIDRVDLRGGLWAPIIVPEVFGLSADRAVGVLLDSVGQVSAPPGDGGRVVAPPYPGGPSTTETGGPRPPGSLPRLWNLARRNPAFTGRDAMLNRLYDTLGSNRRAAVQALHGTGGVGKTQLALEYAHRFAGEYDLVWWIPSERPELIGDHLADLATKAGQAVAGTATPDAVDALGQHLRGRSRWLLIFDNAEDRDDLVRWLPDGPGHLIITSRNPGWTGVAQPMDVDVFTRSESTALLHSYLPHLDDRNADRLADALGDLPLAIGQAADLLAETHIDIDAYLAALRMHAADLLGDSRPPIGYPAPLASSVAVAAQRLAGDDPAAGQLLALCAHLGPEPIPADLFTGRPDLLQPPLAELARRTVAFGRTVAKLRQYGLARIVDGGPLLHRLTQAVLRDTDPESVAHRHTVEGLLIAARPENSHAPAWWPRWAQLLPHILALDPAVNDNPDIRLVANEAVWFLLARGDAGAALPLAEQLHAAWAERHGPDDDATLEAANNLARAYNHFGRYREARDLHEDALARKRRLLGDEHRSTLRSATNLIATVTLLGEHEQARELGEEMLARCRRVLGHDDGLTLGAADNFAGALRALKDYEHARALDEDTLAQRRRTLGNDHPDTLRSAHNLADHLRALGRFEQAREADEETLAGRRRVLGDDHSDTLRSVTSLAIDLRALGEYERARELDEDTLARRRRKLGDRHPNTIWSARNLADDLEALGRHAEAEQLRSGQALP</sequence>
<dbReference type="GO" id="GO:0043531">
    <property type="term" value="F:ADP binding"/>
    <property type="evidence" value="ECO:0007669"/>
    <property type="project" value="InterPro"/>
</dbReference>
<evidence type="ECO:0000256" key="1">
    <source>
        <dbReference type="SAM" id="MobiDB-lite"/>
    </source>
</evidence>
<dbReference type="EMBL" id="BOMY01000024">
    <property type="protein sequence ID" value="GIF20985.1"/>
    <property type="molecule type" value="Genomic_DNA"/>
</dbReference>
<evidence type="ECO:0000313" key="5">
    <source>
        <dbReference type="Proteomes" id="UP000623608"/>
    </source>
</evidence>
<evidence type="ECO:0000259" key="2">
    <source>
        <dbReference type="Pfam" id="PF00931"/>
    </source>
</evidence>
<dbReference type="InterPro" id="IPR035897">
    <property type="entry name" value="Toll_tir_struct_dom_sf"/>
</dbReference>
<keyword evidence="4" id="KW-0547">Nucleotide-binding</keyword>
<dbReference type="SUPFAM" id="SSF52540">
    <property type="entry name" value="P-loop containing nucleoside triphosphate hydrolases"/>
    <property type="match status" value="1"/>
</dbReference>
<dbReference type="Pfam" id="PF13424">
    <property type="entry name" value="TPR_12"/>
    <property type="match status" value="2"/>
</dbReference>
<comment type="caution">
    <text evidence="4">The sequence shown here is derived from an EMBL/GenBank/DDBJ whole genome shotgun (WGS) entry which is preliminary data.</text>
</comment>
<dbReference type="Gene3D" id="1.25.40.10">
    <property type="entry name" value="Tetratricopeptide repeat domain"/>
    <property type="match status" value="2"/>
</dbReference>
<dbReference type="Gene3D" id="3.40.50.300">
    <property type="entry name" value="P-loop containing nucleotide triphosphate hydrolases"/>
    <property type="match status" value="1"/>
</dbReference>
<feature type="region of interest" description="Disordered" evidence="1">
    <location>
        <begin position="149"/>
        <end position="177"/>
    </location>
</feature>
<evidence type="ECO:0000313" key="4">
    <source>
        <dbReference type="EMBL" id="GIF20985.1"/>
    </source>
</evidence>
<feature type="domain" description="TIR" evidence="3">
    <location>
        <begin position="17"/>
        <end position="111"/>
    </location>
</feature>
<dbReference type="Pfam" id="PF00931">
    <property type="entry name" value="NB-ARC"/>
    <property type="match status" value="1"/>
</dbReference>
<dbReference type="Proteomes" id="UP000623608">
    <property type="component" value="Unassembled WGS sequence"/>
</dbReference>
<dbReference type="AlphaFoldDB" id="A0A919NMR7"/>
<dbReference type="PANTHER" id="PTHR46082:SF6">
    <property type="entry name" value="AAA+ ATPASE DOMAIN-CONTAINING PROTEIN-RELATED"/>
    <property type="match status" value="1"/>
</dbReference>
<feature type="domain" description="NB-ARC" evidence="2">
    <location>
        <begin position="196"/>
        <end position="346"/>
    </location>
</feature>
<dbReference type="PANTHER" id="PTHR46082">
    <property type="entry name" value="ATP/GTP-BINDING PROTEIN-RELATED"/>
    <property type="match status" value="1"/>
</dbReference>
<dbReference type="InterPro" id="IPR002182">
    <property type="entry name" value="NB-ARC"/>
</dbReference>
<dbReference type="GO" id="GO:0007165">
    <property type="term" value="P:signal transduction"/>
    <property type="evidence" value="ECO:0007669"/>
    <property type="project" value="InterPro"/>
</dbReference>
<dbReference type="Pfam" id="PF13676">
    <property type="entry name" value="TIR_2"/>
    <property type="match status" value="1"/>
</dbReference>
<gene>
    <name evidence="4" type="ORF">Ate02nite_37150</name>
</gene>
<dbReference type="GO" id="GO:0005524">
    <property type="term" value="F:ATP binding"/>
    <property type="evidence" value="ECO:0007669"/>
    <property type="project" value="UniProtKB-KW"/>
</dbReference>
<dbReference type="InterPro" id="IPR011990">
    <property type="entry name" value="TPR-like_helical_dom_sf"/>
</dbReference>